<evidence type="ECO:0000313" key="3">
    <source>
        <dbReference type="EMBL" id="KAE9297398.1"/>
    </source>
</evidence>
<comment type="caution">
    <text evidence="2">The sequence shown here is derived from an EMBL/GenBank/DDBJ whole genome shotgun (WGS) entry which is preliminary data.</text>
</comment>
<organism evidence="2 5">
    <name type="scientific">Phytophthora rubi</name>
    <dbReference type="NCBI Taxonomy" id="129364"/>
    <lineage>
        <taxon>Eukaryota</taxon>
        <taxon>Sar</taxon>
        <taxon>Stramenopiles</taxon>
        <taxon>Oomycota</taxon>
        <taxon>Peronosporomycetes</taxon>
        <taxon>Peronosporales</taxon>
        <taxon>Peronosporaceae</taxon>
        <taxon>Phytophthora</taxon>
    </lineage>
</organism>
<reference evidence="2 5" key="1">
    <citation type="submission" date="2018-09" db="EMBL/GenBank/DDBJ databases">
        <title>Genomic investigation of the strawberry pathogen Phytophthora fragariae indicates pathogenicity is determined by transcriptional variation in three key races.</title>
        <authorList>
            <person name="Adams T.M."/>
            <person name="Armitage A.D."/>
            <person name="Sobczyk M.K."/>
            <person name="Bates H.J."/>
            <person name="Dunwell J.M."/>
            <person name="Nellist C.F."/>
            <person name="Harrison R.J."/>
        </authorList>
    </citation>
    <scope>NUCLEOTIDE SEQUENCE [LARGE SCALE GENOMIC DNA]</scope>
    <source>
        <strain evidence="2 5">SCRP324</strain>
        <strain evidence="3 4">SCRP333</strain>
    </source>
</reference>
<protein>
    <submittedName>
        <fullName evidence="2">Uncharacterized protein</fullName>
    </submittedName>
</protein>
<feature type="compositionally biased region" description="Basic and acidic residues" evidence="1">
    <location>
        <begin position="211"/>
        <end position="227"/>
    </location>
</feature>
<feature type="compositionally biased region" description="Polar residues" evidence="1">
    <location>
        <begin position="238"/>
        <end position="248"/>
    </location>
</feature>
<feature type="compositionally biased region" description="Basic and acidic residues" evidence="1">
    <location>
        <begin position="189"/>
        <end position="205"/>
    </location>
</feature>
<name>A0A6A3IMA9_9STRA</name>
<accession>A0A6A3IMA9</accession>
<evidence type="ECO:0000313" key="5">
    <source>
        <dbReference type="Proteomes" id="UP000435112"/>
    </source>
</evidence>
<dbReference type="OrthoDB" id="128246at2759"/>
<dbReference type="AlphaFoldDB" id="A0A6A3IMA9"/>
<dbReference type="Proteomes" id="UP000434957">
    <property type="component" value="Unassembled WGS sequence"/>
</dbReference>
<dbReference type="EMBL" id="QXFU01002574">
    <property type="protein sequence ID" value="KAE8984099.1"/>
    <property type="molecule type" value="Genomic_DNA"/>
</dbReference>
<dbReference type="EMBL" id="QXFT01002495">
    <property type="protein sequence ID" value="KAE9297398.1"/>
    <property type="molecule type" value="Genomic_DNA"/>
</dbReference>
<evidence type="ECO:0000256" key="1">
    <source>
        <dbReference type="SAM" id="MobiDB-lite"/>
    </source>
</evidence>
<sequence length="316" mass="34125">MNNLEAEKNQVAGVEEETPPSGVENKGHSAGTETRSVADRVEAVTVTEESEVSAYTPLGNDSTPRTVTLVNSEEEKNGITSRDRADAARSDPAGSEKNAPTENGEEPRSEGGIVGPSPTRSILKREGSSSRWKTKEPSLKYQEEGVELGDTAFIRWGDDLEGTGEPRIAPVAATAEPTASTSTTAKSDSNPHTKDCTASEEKGQRESGQGRSEKETSVPARYDRLFTDEELNAMESDQGGTVPTNSEVTPEPEEYDKELEDRLYPLDEVELKKRVKDNAEAVKEPSLTDMAELLNIPLATLERTREASPSGSSTPE</sequence>
<evidence type="ECO:0000313" key="4">
    <source>
        <dbReference type="Proteomes" id="UP000434957"/>
    </source>
</evidence>
<feature type="compositionally biased region" description="Polar residues" evidence="1">
    <location>
        <begin position="59"/>
        <end position="71"/>
    </location>
</feature>
<gene>
    <name evidence="2" type="ORF">PR002_g23057</name>
    <name evidence="3" type="ORF">PR003_g23509</name>
</gene>
<proteinExistence type="predicted"/>
<feature type="region of interest" description="Disordered" evidence="1">
    <location>
        <begin position="1"/>
        <end position="258"/>
    </location>
</feature>
<keyword evidence="4" id="KW-1185">Reference proteome</keyword>
<dbReference type="Proteomes" id="UP000435112">
    <property type="component" value="Unassembled WGS sequence"/>
</dbReference>
<evidence type="ECO:0000313" key="2">
    <source>
        <dbReference type="EMBL" id="KAE8984099.1"/>
    </source>
</evidence>
<feature type="compositionally biased region" description="Low complexity" evidence="1">
    <location>
        <begin position="169"/>
        <end position="185"/>
    </location>
</feature>
<feature type="compositionally biased region" description="Basic and acidic residues" evidence="1">
    <location>
        <begin position="123"/>
        <end position="143"/>
    </location>
</feature>
<feature type="compositionally biased region" description="Basic and acidic residues" evidence="1">
    <location>
        <begin position="73"/>
        <end position="89"/>
    </location>
</feature>